<dbReference type="Pfam" id="PF00248">
    <property type="entry name" value="Aldo_ket_red"/>
    <property type="match status" value="1"/>
</dbReference>
<keyword evidence="4" id="KW-1185">Reference proteome</keyword>
<name>A0A1J4NPG0_9ACTN</name>
<feature type="domain" description="NADP-dependent oxidoreductase" evidence="2">
    <location>
        <begin position="15"/>
        <end position="310"/>
    </location>
</feature>
<evidence type="ECO:0000313" key="3">
    <source>
        <dbReference type="EMBL" id="OIJ64305.1"/>
    </source>
</evidence>
<dbReference type="GO" id="GO:0005829">
    <property type="term" value="C:cytosol"/>
    <property type="evidence" value="ECO:0007669"/>
    <property type="project" value="TreeGrafter"/>
</dbReference>
<dbReference type="OrthoDB" id="9768793at2"/>
<keyword evidence="3" id="KW-0813">Transport</keyword>
<dbReference type="Proteomes" id="UP000034196">
    <property type="component" value="Unassembled WGS sequence"/>
</dbReference>
<keyword evidence="3" id="KW-0407">Ion channel</keyword>
<dbReference type="Gene3D" id="3.20.20.100">
    <property type="entry name" value="NADP-dependent oxidoreductase domain"/>
    <property type="match status" value="1"/>
</dbReference>
<accession>A0A1J4NPG0</accession>
<keyword evidence="3" id="KW-0406">Ion transport</keyword>
<dbReference type="PANTHER" id="PTHR43364:SF4">
    <property type="entry name" value="NAD(P)-LINKED OXIDOREDUCTASE SUPERFAMILY PROTEIN"/>
    <property type="match status" value="1"/>
</dbReference>
<protein>
    <submittedName>
        <fullName evidence="3">Voltage-gated potassium channel</fullName>
    </submittedName>
</protein>
<dbReference type="CDD" id="cd19074">
    <property type="entry name" value="Aldo_ket_red_shaker-like"/>
    <property type="match status" value="1"/>
</dbReference>
<dbReference type="STRING" id="1428628.WN71_029575"/>
<dbReference type="InterPro" id="IPR050523">
    <property type="entry name" value="AKR_Detox_Biosynth"/>
</dbReference>
<dbReference type="InterPro" id="IPR036812">
    <property type="entry name" value="NAD(P)_OxRdtase_dom_sf"/>
</dbReference>
<dbReference type="InterPro" id="IPR023210">
    <property type="entry name" value="NADP_OxRdtase_dom"/>
</dbReference>
<sequence>MRYRKLGSSDLEVSEISLGSWLTYSGGVEADATRACTEAAFDAGINFFDTANVYGRGAAETAWGEILSAHPRDSYILATKVWGQMSDDPTDRGLAPAQIAKQIDASLTRLRTDHVDLYQAHRFDAAVPIEDTVEALQKVVEQGKARYLGFSEWTNEQIQAAVDIAGPDLFVSSQPQYSMLWQAPEAELFGLCAANGIGQIVWSPLAQGMLTGKYRPGEPAPTGSRFASDTMAVSKDLVYSDAVLHAVQRLLPIADGAGMSMPTLALAWVLRRSELSSAITGASRPEQVHSNAAASGVTLSDDVLAAVDAALGDVPVTGRTLAPMAESGIRHR</sequence>
<keyword evidence="1" id="KW-0560">Oxidoreductase</keyword>
<gene>
    <name evidence="3" type="ORF">WN71_029575</name>
</gene>
<proteinExistence type="predicted"/>
<dbReference type="AlphaFoldDB" id="A0A1J4NPG0"/>
<dbReference type="RefSeq" id="WP_046591258.1">
    <property type="nucleotide sequence ID" value="NZ_LAVA02000083.1"/>
</dbReference>
<evidence type="ECO:0000259" key="2">
    <source>
        <dbReference type="Pfam" id="PF00248"/>
    </source>
</evidence>
<reference evidence="3" key="1">
    <citation type="submission" date="2016-10" db="EMBL/GenBank/DDBJ databases">
        <title>Genome sequence of Streptomyces mangrovisoli MUSC 149.</title>
        <authorList>
            <person name="Lee L.-H."/>
            <person name="Ser H.-L."/>
        </authorList>
    </citation>
    <scope>NUCLEOTIDE SEQUENCE [LARGE SCALE GENOMIC DNA]</scope>
    <source>
        <strain evidence="3">MUSC 149</strain>
    </source>
</reference>
<comment type="caution">
    <text evidence="3">The sequence shown here is derived from an EMBL/GenBank/DDBJ whole genome shotgun (WGS) entry which is preliminary data.</text>
</comment>
<dbReference type="SUPFAM" id="SSF51430">
    <property type="entry name" value="NAD(P)-linked oxidoreductase"/>
    <property type="match status" value="1"/>
</dbReference>
<dbReference type="GO" id="GO:0016491">
    <property type="term" value="F:oxidoreductase activity"/>
    <property type="evidence" value="ECO:0007669"/>
    <property type="project" value="UniProtKB-KW"/>
</dbReference>
<dbReference type="PANTHER" id="PTHR43364">
    <property type="entry name" value="NADH-SPECIFIC METHYLGLYOXAL REDUCTASE-RELATED"/>
    <property type="match status" value="1"/>
</dbReference>
<organism evidence="3 4">
    <name type="scientific">Streptomyces mangrovisoli</name>
    <dbReference type="NCBI Taxonomy" id="1428628"/>
    <lineage>
        <taxon>Bacteria</taxon>
        <taxon>Bacillati</taxon>
        <taxon>Actinomycetota</taxon>
        <taxon>Actinomycetes</taxon>
        <taxon>Kitasatosporales</taxon>
        <taxon>Streptomycetaceae</taxon>
        <taxon>Streptomyces</taxon>
    </lineage>
</organism>
<dbReference type="GO" id="GO:0034220">
    <property type="term" value="P:monoatomic ion transmembrane transport"/>
    <property type="evidence" value="ECO:0007669"/>
    <property type="project" value="UniProtKB-KW"/>
</dbReference>
<dbReference type="EMBL" id="LAVA02000083">
    <property type="protein sequence ID" value="OIJ64305.1"/>
    <property type="molecule type" value="Genomic_DNA"/>
</dbReference>
<evidence type="ECO:0000256" key="1">
    <source>
        <dbReference type="ARBA" id="ARBA00023002"/>
    </source>
</evidence>
<evidence type="ECO:0000313" key="4">
    <source>
        <dbReference type="Proteomes" id="UP000034196"/>
    </source>
</evidence>